<name>A0A8K0J0Y5_9HYPO</name>
<evidence type="ECO:0000256" key="1">
    <source>
        <dbReference type="ARBA" id="ARBA00004141"/>
    </source>
</evidence>
<feature type="transmembrane region" description="Helical" evidence="5">
    <location>
        <begin position="85"/>
        <end position="106"/>
    </location>
</feature>
<feature type="transmembrane region" description="Helical" evidence="5">
    <location>
        <begin position="183"/>
        <end position="201"/>
    </location>
</feature>
<dbReference type="InterPro" id="IPR005828">
    <property type="entry name" value="MFS_sugar_transport-like"/>
</dbReference>
<organism evidence="6 7">
    <name type="scientific">Claviceps africana</name>
    <dbReference type="NCBI Taxonomy" id="83212"/>
    <lineage>
        <taxon>Eukaryota</taxon>
        <taxon>Fungi</taxon>
        <taxon>Dikarya</taxon>
        <taxon>Ascomycota</taxon>
        <taxon>Pezizomycotina</taxon>
        <taxon>Sordariomycetes</taxon>
        <taxon>Hypocreomycetidae</taxon>
        <taxon>Hypocreales</taxon>
        <taxon>Clavicipitaceae</taxon>
        <taxon>Claviceps</taxon>
    </lineage>
</organism>
<accession>A0A8K0J0Y5</accession>
<keyword evidence="4 5" id="KW-0472">Membrane</keyword>
<feature type="transmembrane region" description="Helical" evidence="5">
    <location>
        <begin position="113"/>
        <end position="137"/>
    </location>
</feature>
<dbReference type="Proteomes" id="UP000811619">
    <property type="component" value="Unassembled WGS sequence"/>
</dbReference>
<evidence type="ECO:0000256" key="4">
    <source>
        <dbReference type="ARBA" id="ARBA00023136"/>
    </source>
</evidence>
<dbReference type="InterPro" id="IPR036259">
    <property type="entry name" value="MFS_trans_sf"/>
</dbReference>
<feature type="transmembrane region" description="Helical" evidence="5">
    <location>
        <begin position="143"/>
        <end position="162"/>
    </location>
</feature>
<dbReference type="InterPro" id="IPR050360">
    <property type="entry name" value="MFS_Sugar_Transporters"/>
</dbReference>
<dbReference type="Gene3D" id="1.20.1250.20">
    <property type="entry name" value="MFS general substrate transporter like domains"/>
    <property type="match status" value="1"/>
</dbReference>
<feature type="transmembrane region" description="Helical" evidence="5">
    <location>
        <begin position="46"/>
        <end position="65"/>
    </location>
</feature>
<comment type="caution">
    <text evidence="6">The sequence shown here is derived from an EMBL/GenBank/DDBJ whole genome shotgun (WGS) entry which is preliminary data.</text>
</comment>
<dbReference type="PANTHER" id="PTHR48022:SF64">
    <property type="entry name" value="MAJOR FACILITATOR SUPERFAMILY (MFS) PROFILE DOMAIN-CONTAINING PROTEIN"/>
    <property type="match status" value="1"/>
</dbReference>
<dbReference type="AlphaFoldDB" id="A0A8K0J0Y5"/>
<evidence type="ECO:0000313" key="7">
    <source>
        <dbReference type="Proteomes" id="UP000811619"/>
    </source>
</evidence>
<dbReference type="GO" id="GO:0005351">
    <property type="term" value="F:carbohydrate:proton symporter activity"/>
    <property type="evidence" value="ECO:0007669"/>
    <property type="project" value="TreeGrafter"/>
</dbReference>
<evidence type="ECO:0000256" key="3">
    <source>
        <dbReference type="ARBA" id="ARBA00022989"/>
    </source>
</evidence>
<proteinExistence type="predicted"/>
<protein>
    <recommendedName>
        <fullName evidence="8">Hexose transporter</fullName>
    </recommendedName>
</protein>
<dbReference type="EMBL" id="SRPY01001037">
    <property type="protein sequence ID" value="KAG5915013.1"/>
    <property type="molecule type" value="Genomic_DNA"/>
</dbReference>
<evidence type="ECO:0000313" key="6">
    <source>
        <dbReference type="EMBL" id="KAG5915013.1"/>
    </source>
</evidence>
<reference evidence="6" key="1">
    <citation type="journal article" date="2020" name="bioRxiv">
        <title>Whole genome comparisons of ergot fungi reveals the divergence and evolution of species within the genus Claviceps are the result of varying mechanisms driving genome evolution and host range expansion.</title>
        <authorList>
            <person name="Wyka S.A."/>
            <person name="Mondo S.J."/>
            <person name="Liu M."/>
            <person name="Dettman J."/>
            <person name="Nalam V."/>
            <person name="Broders K.D."/>
        </authorList>
    </citation>
    <scope>NUCLEOTIDE SEQUENCE</scope>
    <source>
        <strain evidence="6">CCC 489</strain>
    </source>
</reference>
<sequence length="279" mass="31166">FHGGGDARSPVVAFEYAEIRQVVAREEADRDVTWRRLLSSPASRKRLGLCFATAVFSQSAGNLLVSNYLAQILGDAGVRDTRDMTLVNGLVGLWQYVVALAVTAVVDRLKRRTLFLVGSGGVAVTFLAWTVAAQQYLDRDSQAAGRVVLACIFVFQAFYTLAWTNLVVTYPLEVVTYQMRAKAWVFVLLTIQVAAIFGAYVNPIALERIGWKLYIYYCVWVTIIFVVVYFFFVETAGPTLEELTYLFEGQDAKLHMMEASRGLGDPAVRDVEETRLKSM</sequence>
<evidence type="ECO:0008006" key="8">
    <source>
        <dbReference type="Google" id="ProtNLM"/>
    </source>
</evidence>
<dbReference type="PANTHER" id="PTHR48022">
    <property type="entry name" value="PLASTIDIC GLUCOSE TRANSPORTER 4"/>
    <property type="match status" value="1"/>
</dbReference>
<dbReference type="SUPFAM" id="SSF103473">
    <property type="entry name" value="MFS general substrate transporter"/>
    <property type="match status" value="1"/>
</dbReference>
<dbReference type="GO" id="GO:0016020">
    <property type="term" value="C:membrane"/>
    <property type="evidence" value="ECO:0007669"/>
    <property type="project" value="UniProtKB-SubCell"/>
</dbReference>
<comment type="subcellular location">
    <subcellularLocation>
        <location evidence="1">Membrane</location>
        <topology evidence="1">Multi-pass membrane protein</topology>
    </subcellularLocation>
</comment>
<dbReference type="OrthoDB" id="6133115at2759"/>
<gene>
    <name evidence="6" type="ORF">E4U42_000182</name>
</gene>
<keyword evidence="3 5" id="KW-1133">Transmembrane helix</keyword>
<evidence type="ECO:0000256" key="2">
    <source>
        <dbReference type="ARBA" id="ARBA00022692"/>
    </source>
</evidence>
<evidence type="ECO:0000256" key="5">
    <source>
        <dbReference type="SAM" id="Phobius"/>
    </source>
</evidence>
<keyword evidence="2 5" id="KW-0812">Transmembrane</keyword>
<feature type="transmembrane region" description="Helical" evidence="5">
    <location>
        <begin position="213"/>
        <end position="232"/>
    </location>
</feature>
<dbReference type="Pfam" id="PF00083">
    <property type="entry name" value="Sugar_tr"/>
    <property type="match status" value="1"/>
</dbReference>
<feature type="non-terminal residue" evidence="6">
    <location>
        <position position="1"/>
    </location>
</feature>
<keyword evidence="7" id="KW-1185">Reference proteome</keyword>